<reference evidence="3" key="1">
    <citation type="submission" date="2023-07" db="EMBL/GenBank/DDBJ databases">
        <title>A chromosome-level genome assembly of Lolium multiflorum.</title>
        <authorList>
            <person name="Chen Y."/>
            <person name="Copetti D."/>
            <person name="Kolliker R."/>
            <person name="Studer B."/>
        </authorList>
    </citation>
    <scope>NUCLEOTIDE SEQUENCE</scope>
    <source>
        <strain evidence="3">02402/16</strain>
        <tissue evidence="3">Leaf</tissue>
    </source>
</reference>
<feature type="transmembrane region" description="Helical" evidence="2">
    <location>
        <begin position="6"/>
        <end position="25"/>
    </location>
</feature>
<keyword evidence="4" id="KW-1185">Reference proteome</keyword>
<organism evidence="3 4">
    <name type="scientific">Lolium multiflorum</name>
    <name type="common">Italian ryegrass</name>
    <name type="synonym">Lolium perenne subsp. multiflorum</name>
    <dbReference type="NCBI Taxonomy" id="4521"/>
    <lineage>
        <taxon>Eukaryota</taxon>
        <taxon>Viridiplantae</taxon>
        <taxon>Streptophyta</taxon>
        <taxon>Embryophyta</taxon>
        <taxon>Tracheophyta</taxon>
        <taxon>Spermatophyta</taxon>
        <taxon>Magnoliopsida</taxon>
        <taxon>Liliopsida</taxon>
        <taxon>Poales</taxon>
        <taxon>Poaceae</taxon>
        <taxon>BOP clade</taxon>
        <taxon>Pooideae</taxon>
        <taxon>Poodae</taxon>
        <taxon>Poeae</taxon>
        <taxon>Poeae Chloroplast Group 2 (Poeae type)</taxon>
        <taxon>Loliodinae</taxon>
        <taxon>Loliinae</taxon>
        <taxon>Lolium</taxon>
    </lineage>
</organism>
<feature type="compositionally biased region" description="Basic residues" evidence="1">
    <location>
        <begin position="102"/>
        <end position="112"/>
    </location>
</feature>
<evidence type="ECO:0000313" key="3">
    <source>
        <dbReference type="EMBL" id="KAK1643705.1"/>
    </source>
</evidence>
<feature type="region of interest" description="Disordered" evidence="1">
    <location>
        <begin position="32"/>
        <end position="52"/>
    </location>
</feature>
<feature type="region of interest" description="Disordered" evidence="1">
    <location>
        <begin position="72"/>
        <end position="112"/>
    </location>
</feature>
<keyword evidence="2" id="KW-1133">Transmembrane helix</keyword>
<keyword evidence="2" id="KW-0472">Membrane</keyword>
<protein>
    <submittedName>
        <fullName evidence="3">Uncharacterized protein</fullName>
    </submittedName>
</protein>
<proteinExistence type="predicted"/>
<evidence type="ECO:0000313" key="4">
    <source>
        <dbReference type="Proteomes" id="UP001231189"/>
    </source>
</evidence>
<evidence type="ECO:0000256" key="2">
    <source>
        <dbReference type="SAM" id="Phobius"/>
    </source>
</evidence>
<keyword evidence="2" id="KW-0812">Transmembrane</keyword>
<comment type="caution">
    <text evidence="3">The sequence shown here is derived from an EMBL/GenBank/DDBJ whole genome shotgun (WGS) entry which is preliminary data.</text>
</comment>
<dbReference type="Proteomes" id="UP001231189">
    <property type="component" value="Unassembled WGS sequence"/>
</dbReference>
<dbReference type="AlphaFoldDB" id="A0AAD8S202"/>
<dbReference type="EMBL" id="JAUUTY010000004">
    <property type="protein sequence ID" value="KAK1643705.1"/>
    <property type="molecule type" value="Genomic_DNA"/>
</dbReference>
<sequence>MITVVVVSLPVLIVIAICVFLYYYCKAKDREETRPAQTYSTQLPPQGVAGHSPGPYATAAAVILASIETASPAGSNHAATGSRKMKAKAPKNVLTQEEKCVKAAKRRDRARI</sequence>
<gene>
    <name evidence="3" type="ORF">QYE76_061510</name>
</gene>
<accession>A0AAD8S202</accession>
<evidence type="ECO:0000256" key="1">
    <source>
        <dbReference type="SAM" id="MobiDB-lite"/>
    </source>
</evidence>
<feature type="compositionally biased region" description="Polar residues" evidence="1">
    <location>
        <begin position="35"/>
        <end position="44"/>
    </location>
</feature>
<name>A0AAD8S202_LOLMU</name>